<keyword evidence="2" id="KW-1185">Reference proteome</keyword>
<dbReference type="Proteomes" id="UP001057402">
    <property type="component" value="Chromosome 5"/>
</dbReference>
<accession>A0ACB9QNU1</accession>
<dbReference type="EMBL" id="CM042884">
    <property type="protein sequence ID" value="KAI4368249.1"/>
    <property type="molecule type" value="Genomic_DNA"/>
</dbReference>
<comment type="caution">
    <text evidence="1">The sequence shown here is derived from an EMBL/GenBank/DDBJ whole genome shotgun (WGS) entry which is preliminary data.</text>
</comment>
<evidence type="ECO:0000313" key="2">
    <source>
        <dbReference type="Proteomes" id="UP001057402"/>
    </source>
</evidence>
<protein>
    <submittedName>
        <fullName evidence="1">Uncharacterized protein</fullName>
    </submittedName>
</protein>
<evidence type="ECO:0000313" key="1">
    <source>
        <dbReference type="EMBL" id="KAI4368249.1"/>
    </source>
</evidence>
<name>A0ACB9QNU1_9MYRT</name>
<gene>
    <name evidence="1" type="ORF">MLD38_016826</name>
</gene>
<sequence>MANRAARLHLLFLPLRCETVQIPKPPCDVFIPHRGVETKRNVAGLLHEYLGLNGLSSFLDCKTLMPGQRLSYEIRQAVHQCKVGVPIFSPRYCESWHCMYELALLTESGKGLVPIFWDIEPSQLQVPGHFRPRDVKRFASALDKARDTVGITFNSSTGDWAKLLGDTHEAVQSILL</sequence>
<proteinExistence type="predicted"/>
<organism evidence="1 2">
    <name type="scientific">Melastoma candidum</name>
    <dbReference type="NCBI Taxonomy" id="119954"/>
    <lineage>
        <taxon>Eukaryota</taxon>
        <taxon>Viridiplantae</taxon>
        <taxon>Streptophyta</taxon>
        <taxon>Embryophyta</taxon>
        <taxon>Tracheophyta</taxon>
        <taxon>Spermatophyta</taxon>
        <taxon>Magnoliopsida</taxon>
        <taxon>eudicotyledons</taxon>
        <taxon>Gunneridae</taxon>
        <taxon>Pentapetalae</taxon>
        <taxon>rosids</taxon>
        <taxon>malvids</taxon>
        <taxon>Myrtales</taxon>
        <taxon>Melastomataceae</taxon>
        <taxon>Melastomatoideae</taxon>
        <taxon>Melastomateae</taxon>
        <taxon>Melastoma</taxon>
    </lineage>
</organism>
<reference evidence="2" key="1">
    <citation type="journal article" date="2023" name="Front. Plant Sci.">
        <title>Chromosomal-level genome assembly of Melastoma candidum provides insights into trichome evolution.</title>
        <authorList>
            <person name="Zhong Y."/>
            <person name="Wu W."/>
            <person name="Sun C."/>
            <person name="Zou P."/>
            <person name="Liu Y."/>
            <person name="Dai S."/>
            <person name="Zhou R."/>
        </authorList>
    </citation>
    <scope>NUCLEOTIDE SEQUENCE [LARGE SCALE GENOMIC DNA]</scope>
</reference>